<evidence type="ECO:0000256" key="8">
    <source>
        <dbReference type="ARBA" id="ARBA00023136"/>
    </source>
</evidence>
<keyword evidence="5" id="KW-0677">Repeat</keyword>
<dbReference type="SUPFAM" id="SSF103506">
    <property type="entry name" value="Mitochondrial carrier"/>
    <property type="match status" value="1"/>
</dbReference>
<dbReference type="InterPro" id="IPR023395">
    <property type="entry name" value="MCP_dom_sf"/>
</dbReference>
<name>A0A8H3XC79_GIGMA</name>
<dbReference type="PANTHER" id="PTHR45624">
    <property type="entry name" value="MITOCHONDRIAL BASIC AMINO ACIDS TRANSPORTER-RELATED"/>
    <property type="match status" value="1"/>
</dbReference>
<dbReference type="InterPro" id="IPR050567">
    <property type="entry name" value="Mitochondrial_Carrier"/>
</dbReference>
<feature type="repeat" description="Solcar" evidence="9">
    <location>
        <begin position="106"/>
        <end position="197"/>
    </location>
</feature>
<evidence type="ECO:0000313" key="11">
    <source>
        <dbReference type="EMBL" id="KAF0444837.1"/>
    </source>
</evidence>
<protein>
    <submittedName>
        <fullName evidence="11">Mitochondrial carrier</fullName>
    </submittedName>
</protein>
<comment type="caution">
    <text evidence="11">The sequence shown here is derived from an EMBL/GenBank/DDBJ whole genome shotgun (WGS) entry which is preliminary data.</text>
</comment>
<dbReference type="GO" id="GO:0031966">
    <property type="term" value="C:mitochondrial membrane"/>
    <property type="evidence" value="ECO:0007669"/>
    <property type="project" value="UniProtKB-SubCell"/>
</dbReference>
<keyword evidence="12" id="KW-1185">Reference proteome</keyword>
<keyword evidence="8 9" id="KW-0472">Membrane</keyword>
<dbReference type="PROSITE" id="PS50920">
    <property type="entry name" value="SOLCAR"/>
    <property type="match status" value="3"/>
</dbReference>
<sequence length="304" mass="33070">MAAEIMAPVPALVLPQEVVAGTLAGWAQVVVGHPFDTVKVQLQTNSKQYRNGVDCFKIIAKNEAFLGFYRGVASPLLGIGACNAVLFSTYSNFRRLIRGGDTSRPLSLRETGMAGALTGSVMAFVNTPVELLKVQLQTQKNQPSAVLNPYKGVFNAAARIYAHRGISGLYHGLPITIIRDIPSFATYFFVYEGIKQIIGNYNHNGNKSHLSSAELLFSGGIAGIACWIPCYPQDVIKSTMQSNLNFKSAGDCFRSLVSYSRKTNTSMFRLLSNGFGTTIVRAFPANAATFFAYEMALKILRVSD</sequence>
<evidence type="ECO:0000256" key="10">
    <source>
        <dbReference type="RuleBase" id="RU000488"/>
    </source>
</evidence>
<dbReference type="EMBL" id="WTPW01001291">
    <property type="protein sequence ID" value="KAF0444837.1"/>
    <property type="molecule type" value="Genomic_DNA"/>
</dbReference>
<evidence type="ECO:0000256" key="3">
    <source>
        <dbReference type="ARBA" id="ARBA00022448"/>
    </source>
</evidence>
<keyword evidence="4 9" id="KW-0812">Transmembrane</keyword>
<comment type="similarity">
    <text evidence="2 10">Belongs to the mitochondrial carrier (TC 2.A.29) family.</text>
</comment>
<evidence type="ECO:0000313" key="12">
    <source>
        <dbReference type="Proteomes" id="UP000439903"/>
    </source>
</evidence>
<dbReference type="OrthoDB" id="14252at2759"/>
<keyword evidence="6" id="KW-1133">Transmembrane helix</keyword>
<evidence type="ECO:0000256" key="4">
    <source>
        <dbReference type="ARBA" id="ARBA00022692"/>
    </source>
</evidence>
<evidence type="ECO:0000256" key="7">
    <source>
        <dbReference type="ARBA" id="ARBA00023128"/>
    </source>
</evidence>
<evidence type="ECO:0000256" key="1">
    <source>
        <dbReference type="ARBA" id="ARBA00004225"/>
    </source>
</evidence>
<reference evidence="11 12" key="1">
    <citation type="journal article" date="2019" name="Environ. Microbiol.">
        <title>At the nexus of three kingdoms: the genome of the mycorrhizal fungus Gigaspora margarita provides insights into plant, endobacterial and fungal interactions.</title>
        <authorList>
            <person name="Venice F."/>
            <person name="Ghignone S."/>
            <person name="Salvioli di Fossalunga A."/>
            <person name="Amselem J."/>
            <person name="Novero M."/>
            <person name="Xianan X."/>
            <person name="Sedzielewska Toro K."/>
            <person name="Morin E."/>
            <person name="Lipzen A."/>
            <person name="Grigoriev I.V."/>
            <person name="Henrissat B."/>
            <person name="Martin F.M."/>
            <person name="Bonfante P."/>
        </authorList>
    </citation>
    <scope>NUCLEOTIDE SEQUENCE [LARGE SCALE GENOMIC DNA]</scope>
    <source>
        <strain evidence="11 12">BEG34</strain>
    </source>
</reference>
<dbReference type="AlphaFoldDB" id="A0A8H3XC79"/>
<evidence type="ECO:0000256" key="9">
    <source>
        <dbReference type="PROSITE-ProRule" id="PRU00282"/>
    </source>
</evidence>
<dbReference type="GO" id="GO:0022857">
    <property type="term" value="F:transmembrane transporter activity"/>
    <property type="evidence" value="ECO:0007669"/>
    <property type="project" value="TreeGrafter"/>
</dbReference>
<dbReference type="Pfam" id="PF00153">
    <property type="entry name" value="Mito_carr"/>
    <property type="match status" value="3"/>
</dbReference>
<organism evidence="11 12">
    <name type="scientific">Gigaspora margarita</name>
    <dbReference type="NCBI Taxonomy" id="4874"/>
    <lineage>
        <taxon>Eukaryota</taxon>
        <taxon>Fungi</taxon>
        <taxon>Fungi incertae sedis</taxon>
        <taxon>Mucoromycota</taxon>
        <taxon>Glomeromycotina</taxon>
        <taxon>Glomeromycetes</taxon>
        <taxon>Diversisporales</taxon>
        <taxon>Gigasporaceae</taxon>
        <taxon>Gigaspora</taxon>
    </lineage>
</organism>
<feature type="repeat" description="Solcar" evidence="9">
    <location>
        <begin position="12"/>
        <end position="96"/>
    </location>
</feature>
<dbReference type="InterPro" id="IPR018108">
    <property type="entry name" value="MCP_transmembrane"/>
</dbReference>
<keyword evidence="7" id="KW-0496">Mitochondrion</keyword>
<evidence type="ECO:0000256" key="5">
    <source>
        <dbReference type="ARBA" id="ARBA00022737"/>
    </source>
</evidence>
<evidence type="ECO:0000256" key="2">
    <source>
        <dbReference type="ARBA" id="ARBA00006375"/>
    </source>
</evidence>
<proteinExistence type="inferred from homology"/>
<accession>A0A8H3XC79</accession>
<dbReference type="Proteomes" id="UP000439903">
    <property type="component" value="Unassembled WGS sequence"/>
</dbReference>
<feature type="repeat" description="Solcar" evidence="9">
    <location>
        <begin position="210"/>
        <end position="299"/>
    </location>
</feature>
<comment type="subcellular location">
    <subcellularLocation>
        <location evidence="1">Mitochondrion membrane</location>
        <topology evidence="1">Multi-pass membrane protein</topology>
    </subcellularLocation>
</comment>
<dbReference type="Gene3D" id="1.50.40.10">
    <property type="entry name" value="Mitochondrial carrier domain"/>
    <property type="match status" value="1"/>
</dbReference>
<gene>
    <name evidence="11" type="ORF">F8M41_003320</name>
</gene>
<evidence type="ECO:0000256" key="6">
    <source>
        <dbReference type="ARBA" id="ARBA00022989"/>
    </source>
</evidence>
<keyword evidence="3 10" id="KW-0813">Transport</keyword>